<feature type="transmembrane region" description="Helical" evidence="6">
    <location>
        <begin position="96"/>
        <end position="120"/>
    </location>
</feature>
<gene>
    <name evidence="7" type="ORF">ACFPOF_05515</name>
</gene>
<keyword evidence="5 6" id="KW-0472">Membrane</keyword>
<dbReference type="Pfam" id="PF04241">
    <property type="entry name" value="DUF423"/>
    <property type="match status" value="1"/>
</dbReference>
<proteinExistence type="inferred from homology"/>
<dbReference type="PANTHER" id="PTHR43461:SF1">
    <property type="entry name" value="TRANSMEMBRANE PROTEIN 256"/>
    <property type="match status" value="1"/>
</dbReference>
<dbReference type="PANTHER" id="PTHR43461">
    <property type="entry name" value="TRANSMEMBRANE PROTEIN 256"/>
    <property type="match status" value="1"/>
</dbReference>
<name>A0ABW0HLV8_9BACL</name>
<dbReference type="EMBL" id="JBHSMI010000009">
    <property type="protein sequence ID" value="MFC5402190.1"/>
    <property type="molecule type" value="Genomic_DNA"/>
</dbReference>
<keyword evidence="3 6" id="KW-0812">Transmembrane</keyword>
<comment type="similarity">
    <text evidence="2">Belongs to the UPF0382 family.</text>
</comment>
<comment type="subcellular location">
    <subcellularLocation>
        <location evidence="1">Membrane</location>
        <topology evidence="1">Multi-pass membrane protein</topology>
    </subcellularLocation>
</comment>
<sequence length="123" mass="13019">MNKYVRIGAIFAMLAVAIGAFGAHMLKDQISAEDLDVYETGVQYHMFHAIGLLVIGLLMDKLPNRRLGEWAGKLLTVGIVLFSGSLYALATSGVKVLGAITPLGGIAFIAGWICVAVAAVSRK</sequence>
<evidence type="ECO:0000313" key="8">
    <source>
        <dbReference type="Proteomes" id="UP001596113"/>
    </source>
</evidence>
<reference evidence="8" key="1">
    <citation type="journal article" date="2019" name="Int. J. Syst. Evol. Microbiol.">
        <title>The Global Catalogue of Microorganisms (GCM) 10K type strain sequencing project: providing services to taxonomists for standard genome sequencing and annotation.</title>
        <authorList>
            <consortium name="The Broad Institute Genomics Platform"/>
            <consortium name="The Broad Institute Genome Sequencing Center for Infectious Disease"/>
            <person name="Wu L."/>
            <person name="Ma J."/>
        </authorList>
    </citation>
    <scope>NUCLEOTIDE SEQUENCE [LARGE SCALE GENOMIC DNA]</scope>
    <source>
        <strain evidence="8">CGMCC 1.18575</strain>
    </source>
</reference>
<feature type="transmembrane region" description="Helical" evidence="6">
    <location>
        <begin position="70"/>
        <end position="90"/>
    </location>
</feature>
<keyword evidence="8" id="KW-1185">Reference proteome</keyword>
<comment type="caution">
    <text evidence="7">The sequence shown here is derived from an EMBL/GenBank/DDBJ whole genome shotgun (WGS) entry which is preliminary data.</text>
</comment>
<evidence type="ECO:0000313" key="7">
    <source>
        <dbReference type="EMBL" id="MFC5402190.1"/>
    </source>
</evidence>
<accession>A0ABW0HLV8</accession>
<evidence type="ECO:0000256" key="5">
    <source>
        <dbReference type="ARBA" id="ARBA00023136"/>
    </source>
</evidence>
<organism evidence="7 8">
    <name type="scientific">Cohnella soli</name>
    <dbReference type="NCBI Taxonomy" id="425005"/>
    <lineage>
        <taxon>Bacteria</taxon>
        <taxon>Bacillati</taxon>
        <taxon>Bacillota</taxon>
        <taxon>Bacilli</taxon>
        <taxon>Bacillales</taxon>
        <taxon>Paenibacillaceae</taxon>
        <taxon>Cohnella</taxon>
    </lineage>
</organism>
<evidence type="ECO:0000256" key="4">
    <source>
        <dbReference type="ARBA" id="ARBA00022989"/>
    </source>
</evidence>
<evidence type="ECO:0000256" key="1">
    <source>
        <dbReference type="ARBA" id="ARBA00004141"/>
    </source>
</evidence>
<evidence type="ECO:0000256" key="3">
    <source>
        <dbReference type="ARBA" id="ARBA00022692"/>
    </source>
</evidence>
<evidence type="ECO:0000256" key="2">
    <source>
        <dbReference type="ARBA" id="ARBA00009694"/>
    </source>
</evidence>
<dbReference type="RefSeq" id="WP_378130391.1">
    <property type="nucleotide sequence ID" value="NZ_JBHSMI010000009.1"/>
</dbReference>
<dbReference type="InterPro" id="IPR006696">
    <property type="entry name" value="DUF423"/>
</dbReference>
<keyword evidence="4 6" id="KW-1133">Transmembrane helix</keyword>
<protein>
    <submittedName>
        <fullName evidence="7">DUF423 domain-containing protein</fullName>
    </submittedName>
</protein>
<dbReference type="Proteomes" id="UP001596113">
    <property type="component" value="Unassembled WGS sequence"/>
</dbReference>
<evidence type="ECO:0000256" key="6">
    <source>
        <dbReference type="SAM" id="Phobius"/>
    </source>
</evidence>
<feature type="transmembrane region" description="Helical" evidence="6">
    <location>
        <begin position="41"/>
        <end position="58"/>
    </location>
</feature>